<dbReference type="EMBL" id="JAEPQZ010000005">
    <property type="protein sequence ID" value="KAG2181329.1"/>
    <property type="molecule type" value="Genomic_DNA"/>
</dbReference>
<reference evidence="4" key="1">
    <citation type="submission" date="2020-12" db="EMBL/GenBank/DDBJ databases">
        <title>Metabolic potential, ecology and presence of endohyphal bacteria is reflected in genomic diversity of Mucoromycotina.</title>
        <authorList>
            <person name="Muszewska A."/>
            <person name="Okrasinska A."/>
            <person name="Steczkiewicz K."/>
            <person name="Drgas O."/>
            <person name="Orlowska M."/>
            <person name="Perlinska-Lenart U."/>
            <person name="Aleksandrzak-Piekarczyk T."/>
            <person name="Szatraj K."/>
            <person name="Zielenkiewicz U."/>
            <person name="Pilsyk S."/>
            <person name="Malc E."/>
            <person name="Mieczkowski P."/>
            <person name="Kruszewska J.S."/>
            <person name="Biernat P."/>
            <person name="Pawlowska J."/>
        </authorList>
    </citation>
    <scope>NUCLEOTIDE SEQUENCE</scope>
    <source>
        <strain evidence="4">WA0000067209</strain>
    </source>
</reference>
<dbReference type="Proteomes" id="UP000654370">
    <property type="component" value="Unassembled WGS sequence"/>
</dbReference>
<evidence type="ECO:0008006" key="6">
    <source>
        <dbReference type="Google" id="ProtNLM"/>
    </source>
</evidence>
<proteinExistence type="inferred from homology"/>
<evidence type="ECO:0000313" key="4">
    <source>
        <dbReference type="EMBL" id="KAG2181329.1"/>
    </source>
</evidence>
<evidence type="ECO:0000313" key="5">
    <source>
        <dbReference type="Proteomes" id="UP000654370"/>
    </source>
</evidence>
<dbReference type="GO" id="GO:0006606">
    <property type="term" value="P:protein import into nucleus"/>
    <property type="evidence" value="ECO:0007669"/>
    <property type="project" value="TreeGrafter"/>
</dbReference>
<dbReference type="GO" id="GO:0005085">
    <property type="term" value="F:guanyl-nucleotide exchange factor activity"/>
    <property type="evidence" value="ECO:0007669"/>
    <property type="project" value="TreeGrafter"/>
</dbReference>
<dbReference type="GO" id="GO:0005634">
    <property type="term" value="C:nucleus"/>
    <property type="evidence" value="ECO:0007669"/>
    <property type="project" value="TreeGrafter"/>
</dbReference>
<comment type="caution">
    <text evidence="4">The sequence shown here is derived from an EMBL/GenBank/DDBJ whole genome shotgun (WGS) entry which is preliminary data.</text>
</comment>
<keyword evidence="5" id="KW-1185">Reference proteome</keyword>
<gene>
    <name evidence="4" type="ORF">INT43_008912</name>
</gene>
<evidence type="ECO:0000256" key="3">
    <source>
        <dbReference type="ARBA" id="ARBA00022927"/>
    </source>
</evidence>
<dbReference type="Pfam" id="PF04603">
    <property type="entry name" value="Mog1"/>
    <property type="match status" value="1"/>
</dbReference>
<protein>
    <recommendedName>
        <fullName evidence="6">Ran guanine nucleotide release factor</fullName>
    </recommendedName>
</protein>
<dbReference type="OrthoDB" id="10255285at2759"/>
<dbReference type="PANTHER" id="PTHR15837">
    <property type="entry name" value="RAN GUANINE NUCLEOTIDE RELEASE FACTOR"/>
    <property type="match status" value="1"/>
</dbReference>
<dbReference type="Gene3D" id="3.40.1000.10">
    <property type="entry name" value="Mog1/PsbP, alpha/beta/alpha sandwich"/>
    <property type="match status" value="1"/>
</dbReference>
<dbReference type="GO" id="GO:0031267">
    <property type="term" value="F:small GTPase binding"/>
    <property type="evidence" value="ECO:0007669"/>
    <property type="project" value="TreeGrafter"/>
</dbReference>
<comment type="similarity">
    <text evidence="1">Belongs to the MOG1 family.</text>
</comment>
<sequence>MSQPTSTERPLFGGALSAPISTSFLDASQIRQIPDNQEVFVDASTEQSLIIELLQLVAEAQGDEVAKYHFQQLAEDNEAAESTVNKIERLEDHHLSADALIHVLNGTQKIAKFNEKELHTVNIVMAIIRLPKADTDIAISINVPVGEGQVDLVETAMINMVRNFKVNDWSLFG</sequence>
<evidence type="ECO:0000256" key="2">
    <source>
        <dbReference type="ARBA" id="ARBA00022448"/>
    </source>
</evidence>
<evidence type="ECO:0000256" key="1">
    <source>
        <dbReference type="ARBA" id="ARBA00010307"/>
    </source>
</evidence>
<dbReference type="InterPro" id="IPR007681">
    <property type="entry name" value="Mog1"/>
</dbReference>
<accession>A0A8H7UJK1</accession>
<dbReference type="InterPro" id="IPR016123">
    <property type="entry name" value="Mog1/PsbP_a/b/a-sand"/>
</dbReference>
<dbReference type="PANTHER" id="PTHR15837:SF0">
    <property type="entry name" value="RAN GUANINE NUCLEOTIDE RELEASE FACTOR"/>
    <property type="match status" value="1"/>
</dbReference>
<dbReference type="AlphaFoldDB" id="A0A8H7UJK1"/>
<organism evidence="4 5">
    <name type="scientific">Mortierella isabellina</name>
    <name type="common">Filamentous fungus</name>
    <name type="synonym">Umbelopsis isabellina</name>
    <dbReference type="NCBI Taxonomy" id="91625"/>
    <lineage>
        <taxon>Eukaryota</taxon>
        <taxon>Fungi</taxon>
        <taxon>Fungi incertae sedis</taxon>
        <taxon>Mucoromycota</taxon>
        <taxon>Mucoromycotina</taxon>
        <taxon>Umbelopsidomycetes</taxon>
        <taxon>Umbelopsidales</taxon>
        <taxon>Umbelopsidaceae</taxon>
        <taxon>Umbelopsis</taxon>
    </lineage>
</organism>
<keyword evidence="2" id="KW-0813">Transport</keyword>
<dbReference type="SUPFAM" id="SSF55724">
    <property type="entry name" value="Mog1p/PsbP-like"/>
    <property type="match status" value="1"/>
</dbReference>
<name>A0A8H7UJK1_MORIS</name>
<keyword evidence="3" id="KW-0653">Protein transport</keyword>